<dbReference type="EMBL" id="AFFK01014808">
    <property type="status" value="NOT_ANNOTATED_CDS"/>
    <property type="molecule type" value="Genomic_DNA"/>
</dbReference>
<dbReference type="EnsemblMetazoa" id="SMAR013741-RA">
    <property type="protein sequence ID" value="SMAR013741-PA"/>
    <property type="gene ID" value="SMAR013741"/>
</dbReference>
<evidence type="ECO:0000313" key="1">
    <source>
        <dbReference type="EnsemblMetazoa" id="SMAR014706-PA"/>
    </source>
</evidence>
<dbReference type="SUPFAM" id="SSF47923">
    <property type="entry name" value="Ypt/Rab-GAP domain of gyp1p"/>
    <property type="match status" value="1"/>
</dbReference>
<protein>
    <recommendedName>
        <fullName evidence="3">Rab-GAP TBC domain-containing protein</fullName>
    </recommendedName>
</protein>
<reference evidence="1" key="2">
    <citation type="submission" date="2015-02" db="UniProtKB">
        <authorList>
            <consortium name="EnsemblMetazoa"/>
        </authorList>
    </citation>
    <scope>IDENTIFICATION</scope>
</reference>
<dbReference type="STRING" id="126957.T1JLH6"/>
<proteinExistence type="predicted"/>
<dbReference type="eggNOG" id="KOG4567">
    <property type="taxonomic scope" value="Eukaryota"/>
</dbReference>
<name>T1JLH6_STRMM</name>
<sequence length="102" mass="11962">MASGNYRARLNEFEECIKAEEIDMKKLRTLCFQGIPDEQGMRPLCWKLLLNYLNGNQSLWADHLQKQRQLYNHFVDEMVFTHSSEIDDASPENCCGDHVRII</sequence>
<keyword evidence="2" id="KW-1185">Reference proteome</keyword>
<accession>T1JLH6</accession>
<organism evidence="1 2">
    <name type="scientific">Strigamia maritima</name>
    <name type="common">European centipede</name>
    <name type="synonym">Geophilus maritimus</name>
    <dbReference type="NCBI Taxonomy" id="126957"/>
    <lineage>
        <taxon>Eukaryota</taxon>
        <taxon>Metazoa</taxon>
        <taxon>Ecdysozoa</taxon>
        <taxon>Arthropoda</taxon>
        <taxon>Myriapoda</taxon>
        <taxon>Chilopoda</taxon>
        <taxon>Pleurostigmophora</taxon>
        <taxon>Geophilomorpha</taxon>
        <taxon>Linotaeniidae</taxon>
        <taxon>Strigamia</taxon>
    </lineage>
</organism>
<dbReference type="Gene3D" id="1.10.10.750">
    <property type="entry name" value="Ypt/Rab-GAP domain of gyp1p, domain 1"/>
    <property type="match status" value="1"/>
</dbReference>
<evidence type="ECO:0008006" key="3">
    <source>
        <dbReference type="Google" id="ProtNLM"/>
    </source>
</evidence>
<dbReference type="FunFam" id="1.10.10.750:FF:000007">
    <property type="entry name" value="TBC1 domain family member"/>
    <property type="match status" value="1"/>
</dbReference>
<dbReference type="HOGENOM" id="CLU_2280876_0_0_1"/>
<dbReference type="EMBL" id="AFFK01014807">
    <property type="status" value="NOT_ANNOTATED_CDS"/>
    <property type="molecule type" value="Genomic_DNA"/>
</dbReference>
<dbReference type="EnsemblMetazoa" id="SMAR014706-RA">
    <property type="protein sequence ID" value="SMAR014706-PA"/>
    <property type="gene ID" value="SMAR014706"/>
</dbReference>
<dbReference type="OMA" id="ASPENCC"/>
<dbReference type="Proteomes" id="UP000014500">
    <property type="component" value="Unassembled WGS sequence"/>
</dbReference>
<evidence type="ECO:0000313" key="2">
    <source>
        <dbReference type="Proteomes" id="UP000014500"/>
    </source>
</evidence>
<dbReference type="AlphaFoldDB" id="T1JLH6"/>
<reference evidence="2" key="1">
    <citation type="submission" date="2011-05" db="EMBL/GenBank/DDBJ databases">
        <authorList>
            <person name="Richards S.R."/>
            <person name="Qu J."/>
            <person name="Jiang H."/>
            <person name="Jhangiani S.N."/>
            <person name="Agravi P."/>
            <person name="Goodspeed R."/>
            <person name="Gross S."/>
            <person name="Mandapat C."/>
            <person name="Jackson L."/>
            <person name="Mathew T."/>
            <person name="Pu L."/>
            <person name="Thornton R."/>
            <person name="Saada N."/>
            <person name="Wilczek-Boney K.B."/>
            <person name="Lee S."/>
            <person name="Kovar C."/>
            <person name="Wu Y."/>
            <person name="Scherer S.E."/>
            <person name="Worley K.C."/>
            <person name="Muzny D.M."/>
            <person name="Gibbs R."/>
        </authorList>
    </citation>
    <scope>NUCLEOTIDE SEQUENCE</scope>
    <source>
        <strain evidence="2">Brora</strain>
    </source>
</reference>
<dbReference type="InterPro" id="IPR035969">
    <property type="entry name" value="Rab-GAP_TBC_sf"/>
</dbReference>